<keyword evidence="5" id="KW-1185">Reference proteome</keyword>
<accession>A0A2V5L724</accession>
<evidence type="ECO:0000256" key="3">
    <source>
        <dbReference type="HAMAP-Rule" id="MF_00003"/>
    </source>
</evidence>
<dbReference type="GO" id="GO:0005829">
    <property type="term" value="C:cytosol"/>
    <property type="evidence" value="ECO:0007669"/>
    <property type="project" value="TreeGrafter"/>
</dbReference>
<dbReference type="RefSeq" id="WP_110501981.1">
    <property type="nucleotide sequence ID" value="NZ_QJVD01000018.1"/>
</dbReference>
<dbReference type="SUPFAM" id="SSF89919">
    <property type="entry name" value="Ribosome-binding factor A, RbfA"/>
    <property type="match status" value="1"/>
</dbReference>
<dbReference type="GO" id="GO:0043024">
    <property type="term" value="F:ribosomal small subunit binding"/>
    <property type="evidence" value="ECO:0007669"/>
    <property type="project" value="TreeGrafter"/>
</dbReference>
<protein>
    <recommendedName>
        <fullName evidence="3">Ribosome-binding factor A</fullName>
    </recommendedName>
</protein>
<comment type="subunit">
    <text evidence="3">Monomer. Binds 30S ribosomal subunits, but not 50S ribosomal subunits or 70S ribosomes.</text>
</comment>
<dbReference type="GO" id="GO:0030490">
    <property type="term" value="P:maturation of SSU-rRNA"/>
    <property type="evidence" value="ECO:0007669"/>
    <property type="project" value="UniProtKB-UniRule"/>
</dbReference>
<keyword evidence="2 3" id="KW-0690">Ribosome biogenesis</keyword>
<dbReference type="InterPro" id="IPR020053">
    <property type="entry name" value="Ribosome-bd_factorA_CS"/>
</dbReference>
<dbReference type="InterPro" id="IPR000238">
    <property type="entry name" value="RbfA"/>
</dbReference>
<dbReference type="NCBIfam" id="TIGR00082">
    <property type="entry name" value="rbfA"/>
    <property type="match status" value="1"/>
</dbReference>
<evidence type="ECO:0000313" key="4">
    <source>
        <dbReference type="EMBL" id="PYI66074.1"/>
    </source>
</evidence>
<dbReference type="AlphaFoldDB" id="A0A2V5L724"/>
<dbReference type="PANTHER" id="PTHR33515">
    <property type="entry name" value="RIBOSOME-BINDING FACTOR A, CHLOROPLASTIC-RELATED"/>
    <property type="match status" value="1"/>
</dbReference>
<evidence type="ECO:0000256" key="2">
    <source>
        <dbReference type="ARBA" id="ARBA00022517"/>
    </source>
</evidence>
<reference evidence="4 5" key="1">
    <citation type="submission" date="2018-05" db="EMBL/GenBank/DDBJ databases">
        <title>Genetic diversity of glacier-inhabiting Cryobacterium bacteria in China and description of Cryobacterium mengkeensis sp. nov. and Arthrobacter glacialis sp. nov.</title>
        <authorList>
            <person name="Liu Q."/>
            <person name="Xin Y.-H."/>
        </authorList>
    </citation>
    <scope>NUCLEOTIDE SEQUENCE [LARGE SCALE GENOMIC DNA]</scope>
    <source>
        <strain evidence="4 5">LI2</strain>
    </source>
</reference>
<gene>
    <name evidence="3" type="primary">rbfA</name>
    <name evidence="4" type="ORF">CVV68_15925</name>
</gene>
<dbReference type="OrthoDB" id="307788at2"/>
<proteinExistence type="inferred from homology"/>
<organism evidence="4 5">
    <name type="scientific">Arthrobacter livingstonensis</name>
    <dbReference type="NCBI Taxonomy" id="670078"/>
    <lineage>
        <taxon>Bacteria</taxon>
        <taxon>Bacillati</taxon>
        <taxon>Actinomycetota</taxon>
        <taxon>Actinomycetes</taxon>
        <taxon>Micrococcales</taxon>
        <taxon>Micrococcaceae</taxon>
        <taxon>Arthrobacter</taxon>
    </lineage>
</organism>
<comment type="caution">
    <text evidence="4">The sequence shown here is derived from an EMBL/GenBank/DDBJ whole genome shotgun (WGS) entry which is preliminary data.</text>
</comment>
<name>A0A2V5L724_9MICC</name>
<keyword evidence="1 3" id="KW-0963">Cytoplasm</keyword>
<dbReference type="PROSITE" id="PS01319">
    <property type="entry name" value="RBFA"/>
    <property type="match status" value="1"/>
</dbReference>
<dbReference type="HAMAP" id="MF_00003">
    <property type="entry name" value="RbfA"/>
    <property type="match status" value="1"/>
</dbReference>
<dbReference type="Gene3D" id="3.30.300.20">
    <property type="match status" value="1"/>
</dbReference>
<dbReference type="Pfam" id="PF02033">
    <property type="entry name" value="RBFA"/>
    <property type="match status" value="1"/>
</dbReference>
<dbReference type="EMBL" id="QJVD01000018">
    <property type="protein sequence ID" value="PYI66074.1"/>
    <property type="molecule type" value="Genomic_DNA"/>
</dbReference>
<dbReference type="InterPro" id="IPR015946">
    <property type="entry name" value="KH_dom-like_a/b"/>
</dbReference>
<evidence type="ECO:0000313" key="5">
    <source>
        <dbReference type="Proteomes" id="UP000247832"/>
    </source>
</evidence>
<comment type="subcellular location">
    <subcellularLocation>
        <location evidence="3">Cytoplasm</location>
    </subcellularLocation>
</comment>
<dbReference type="PANTHER" id="PTHR33515:SF1">
    <property type="entry name" value="RIBOSOME-BINDING FACTOR A, CHLOROPLASTIC-RELATED"/>
    <property type="match status" value="1"/>
</dbReference>
<comment type="function">
    <text evidence="3">One of several proteins that assist in the late maturation steps of the functional core of the 30S ribosomal subunit. Associates with free 30S ribosomal subunits (but not with 30S subunits that are part of 70S ribosomes or polysomes). Required for efficient processing of 16S rRNA. May interact with the 5'-terminal helix region of 16S rRNA.</text>
</comment>
<dbReference type="Proteomes" id="UP000247832">
    <property type="component" value="Unassembled WGS sequence"/>
</dbReference>
<evidence type="ECO:0000256" key="1">
    <source>
        <dbReference type="ARBA" id="ARBA00022490"/>
    </source>
</evidence>
<sequence>MADSARAAKLAQRIKVVVAEGLRRRVKDPRVEGITVTDARVTNDLQHATIYYTILGDETVQSDAKTGLERAKGVLRAEVGRNITVRLTPTLEFVADEIPVNASNLEALLRVAKERDAKLAELSANAEFAGDADPYKKDEEDAEQA</sequence>
<dbReference type="InterPro" id="IPR023799">
    <property type="entry name" value="RbfA_dom_sf"/>
</dbReference>
<comment type="similarity">
    <text evidence="3">Belongs to the RbfA family.</text>
</comment>